<gene>
    <name evidence="1" type="ORF">BU26DRAFT_550202</name>
</gene>
<evidence type="ECO:0000313" key="1">
    <source>
        <dbReference type="EMBL" id="KAF2249886.1"/>
    </source>
</evidence>
<dbReference type="RefSeq" id="XP_033684890.1">
    <property type="nucleotide sequence ID" value="XM_033832039.1"/>
</dbReference>
<keyword evidence="2" id="KW-1185">Reference proteome</keyword>
<proteinExistence type="predicted"/>
<dbReference type="Proteomes" id="UP000800094">
    <property type="component" value="Unassembled WGS sequence"/>
</dbReference>
<accession>A0A6A6IHQ5</accession>
<organism evidence="1 2">
    <name type="scientific">Trematosphaeria pertusa</name>
    <dbReference type="NCBI Taxonomy" id="390896"/>
    <lineage>
        <taxon>Eukaryota</taxon>
        <taxon>Fungi</taxon>
        <taxon>Dikarya</taxon>
        <taxon>Ascomycota</taxon>
        <taxon>Pezizomycotina</taxon>
        <taxon>Dothideomycetes</taxon>
        <taxon>Pleosporomycetidae</taxon>
        <taxon>Pleosporales</taxon>
        <taxon>Massarineae</taxon>
        <taxon>Trematosphaeriaceae</taxon>
        <taxon>Trematosphaeria</taxon>
    </lineage>
</organism>
<sequence length="346" mass="39164">MDGLPEEIVDAIIRSIDTRRKPYLTRPDSRTFHSLCLASRRLYRIAKPHLYVSIHSTSGTMGRQLLRTLSANRHLAECVENFAVQHSAEGCFQTITKYSIEQDEWYGRVEDQCGPLLLSTIRLLPNLKVLDLSRFPPKQSDPVWLHPRLDQEGNRIGRALDASQFSVVHHLSLHLGSLSGSELWPVFRLPSLRSLEVDMREPGMTWSDVKSLSIIGFSAWRADDVKRMCLACVALRSLFVTTSDLATTHYIPKTCRSHIRGERLKSIRVAVEGLWHYDVDVGPYRVDDEVVGKELVNVLSYVTGDHGADGSRVEASSGCDMVRSVTLRELSPDEKRAYDSRLVRRP</sequence>
<name>A0A6A6IHQ5_9PLEO</name>
<dbReference type="OrthoDB" id="3798602at2759"/>
<evidence type="ECO:0000313" key="2">
    <source>
        <dbReference type="Proteomes" id="UP000800094"/>
    </source>
</evidence>
<dbReference type="EMBL" id="ML987194">
    <property type="protein sequence ID" value="KAF2249886.1"/>
    <property type="molecule type" value="Genomic_DNA"/>
</dbReference>
<dbReference type="GeneID" id="54585369"/>
<protein>
    <submittedName>
        <fullName evidence="1">Uncharacterized protein</fullName>
    </submittedName>
</protein>
<reference evidence="1" key="1">
    <citation type="journal article" date="2020" name="Stud. Mycol.">
        <title>101 Dothideomycetes genomes: a test case for predicting lifestyles and emergence of pathogens.</title>
        <authorList>
            <person name="Haridas S."/>
            <person name="Albert R."/>
            <person name="Binder M."/>
            <person name="Bloem J."/>
            <person name="Labutti K."/>
            <person name="Salamov A."/>
            <person name="Andreopoulos B."/>
            <person name="Baker S."/>
            <person name="Barry K."/>
            <person name="Bills G."/>
            <person name="Bluhm B."/>
            <person name="Cannon C."/>
            <person name="Castanera R."/>
            <person name="Culley D."/>
            <person name="Daum C."/>
            <person name="Ezra D."/>
            <person name="Gonzalez J."/>
            <person name="Henrissat B."/>
            <person name="Kuo A."/>
            <person name="Liang C."/>
            <person name="Lipzen A."/>
            <person name="Lutzoni F."/>
            <person name="Magnuson J."/>
            <person name="Mondo S."/>
            <person name="Nolan M."/>
            <person name="Ohm R."/>
            <person name="Pangilinan J."/>
            <person name="Park H.-J."/>
            <person name="Ramirez L."/>
            <person name="Alfaro M."/>
            <person name="Sun H."/>
            <person name="Tritt A."/>
            <person name="Yoshinaga Y."/>
            <person name="Zwiers L.-H."/>
            <person name="Turgeon B."/>
            <person name="Goodwin S."/>
            <person name="Spatafora J."/>
            <person name="Crous P."/>
            <person name="Grigoriev I."/>
        </authorList>
    </citation>
    <scope>NUCLEOTIDE SEQUENCE</scope>
    <source>
        <strain evidence="1">CBS 122368</strain>
    </source>
</reference>
<dbReference type="AlphaFoldDB" id="A0A6A6IHQ5"/>